<comment type="caution">
    <text evidence="2">The sequence shown here is derived from an EMBL/GenBank/DDBJ whole genome shotgun (WGS) entry which is preliminary data.</text>
</comment>
<name>A0ABU1Q580_9PSEU</name>
<dbReference type="InterPro" id="IPR007278">
    <property type="entry name" value="DUF397"/>
</dbReference>
<feature type="domain" description="DUF397" evidence="1">
    <location>
        <begin position="5"/>
        <end position="55"/>
    </location>
</feature>
<gene>
    <name evidence="2" type="ORF">J2S66_006423</name>
</gene>
<keyword evidence="3" id="KW-1185">Reference proteome</keyword>
<reference evidence="2 3" key="1">
    <citation type="submission" date="2023-07" db="EMBL/GenBank/DDBJ databases">
        <title>Sequencing the genomes of 1000 actinobacteria strains.</title>
        <authorList>
            <person name="Klenk H.-P."/>
        </authorList>
    </citation>
    <scope>NUCLEOTIDE SEQUENCE [LARGE SCALE GENOMIC DNA]</scope>
    <source>
        <strain evidence="2 3">DSM 43749</strain>
    </source>
</reference>
<dbReference type="RefSeq" id="WP_310311992.1">
    <property type="nucleotide sequence ID" value="NZ_BAAAXB010000001.1"/>
</dbReference>
<sequence length="56" mass="6083">MSEPRWFKSSHSANNGSCVEVAFAGDGVLARDSKDPAAGRLSFPFAAWARLLRSTR</sequence>
<protein>
    <recommendedName>
        <fullName evidence="1">DUF397 domain-containing protein</fullName>
    </recommendedName>
</protein>
<dbReference type="EMBL" id="JAVDSG010000001">
    <property type="protein sequence ID" value="MDR6598039.1"/>
    <property type="molecule type" value="Genomic_DNA"/>
</dbReference>
<evidence type="ECO:0000313" key="2">
    <source>
        <dbReference type="EMBL" id="MDR6598039.1"/>
    </source>
</evidence>
<accession>A0ABU1Q580</accession>
<evidence type="ECO:0000313" key="3">
    <source>
        <dbReference type="Proteomes" id="UP001268819"/>
    </source>
</evidence>
<dbReference type="Proteomes" id="UP001268819">
    <property type="component" value="Unassembled WGS sequence"/>
</dbReference>
<organism evidence="2 3">
    <name type="scientific">Saccharothrix longispora</name>
    <dbReference type="NCBI Taxonomy" id="33920"/>
    <lineage>
        <taxon>Bacteria</taxon>
        <taxon>Bacillati</taxon>
        <taxon>Actinomycetota</taxon>
        <taxon>Actinomycetes</taxon>
        <taxon>Pseudonocardiales</taxon>
        <taxon>Pseudonocardiaceae</taxon>
        <taxon>Saccharothrix</taxon>
    </lineage>
</organism>
<dbReference type="Pfam" id="PF04149">
    <property type="entry name" value="DUF397"/>
    <property type="match status" value="1"/>
</dbReference>
<proteinExistence type="predicted"/>
<evidence type="ECO:0000259" key="1">
    <source>
        <dbReference type="Pfam" id="PF04149"/>
    </source>
</evidence>